<evidence type="ECO:0000313" key="5">
    <source>
        <dbReference type="Proteomes" id="UP000034410"/>
    </source>
</evidence>
<dbReference type="KEGG" id="seds:AAY24_13090"/>
<comment type="similarity">
    <text evidence="1 2">Belongs to the universal stress protein A family.</text>
</comment>
<dbReference type="PIRSF" id="PIRSF006276">
    <property type="entry name" value="UspA"/>
    <property type="match status" value="1"/>
</dbReference>
<dbReference type="CDD" id="cd00293">
    <property type="entry name" value="USP-like"/>
    <property type="match status" value="1"/>
</dbReference>
<dbReference type="RefSeq" id="WP_046860066.1">
    <property type="nucleotide sequence ID" value="NZ_CP011412.1"/>
</dbReference>
<dbReference type="InterPro" id="IPR006016">
    <property type="entry name" value="UspA"/>
</dbReference>
<dbReference type="Proteomes" id="UP000034410">
    <property type="component" value="Chromosome"/>
</dbReference>
<dbReference type="InterPro" id="IPR014729">
    <property type="entry name" value="Rossmann-like_a/b/a_fold"/>
</dbReference>
<gene>
    <name evidence="4" type="ORF">AAY24_13090</name>
</gene>
<reference evidence="4 5" key="1">
    <citation type="journal article" date="2015" name="Genome Announc.">
        <title>Complete Genome Sequence of Sedimenticola thiotaurini Strain SIP-G1, a Polyphosphate- and Polyhydroxyalkanoate-Accumulating Sulfur-Oxidizing Gammaproteobacterium Isolated from Salt Marsh Sediments.</title>
        <authorList>
            <person name="Flood B.E."/>
            <person name="Jones D.S."/>
            <person name="Bailey J.V."/>
        </authorList>
    </citation>
    <scope>NUCLEOTIDE SEQUENCE [LARGE SCALE GENOMIC DNA]</scope>
    <source>
        <strain evidence="4 5">SIP-G1</strain>
    </source>
</reference>
<name>A0A0F7JZQ6_9GAMM</name>
<evidence type="ECO:0000259" key="3">
    <source>
        <dbReference type="Pfam" id="PF00582"/>
    </source>
</evidence>
<dbReference type="GO" id="GO:0005737">
    <property type="term" value="C:cytoplasm"/>
    <property type="evidence" value="ECO:0007669"/>
    <property type="project" value="UniProtKB-SubCell"/>
</dbReference>
<dbReference type="PANTHER" id="PTHR46268">
    <property type="entry name" value="STRESS RESPONSE PROTEIN NHAX"/>
    <property type="match status" value="1"/>
</dbReference>
<proteinExistence type="inferred from homology"/>
<dbReference type="PANTHER" id="PTHR46268:SF6">
    <property type="entry name" value="UNIVERSAL STRESS PROTEIN UP12"/>
    <property type="match status" value="1"/>
</dbReference>
<comment type="subcellular location">
    <subcellularLocation>
        <location evidence="2">Cytoplasm</location>
    </subcellularLocation>
</comment>
<dbReference type="InterPro" id="IPR006015">
    <property type="entry name" value="Universal_stress_UspA"/>
</dbReference>
<dbReference type="Pfam" id="PF00582">
    <property type="entry name" value="Usp"/>
    <property type="match status" value="1"/>
</dbReference>
<accession>A0A0F7JZQ6</accession>
<keyword evidence="5" id="KW-1185">Reference proteome</keyword>
<feature type="domain" description="UspA" evidence="3">
    <location>
        <begin position="6"/>
        <end position="156"/>
    </location>
</feature>
<dbReference type="AlphaFoldDB" id="A0A0F7JZQ6"/>
<dbReference type="SUPFAM" id="SSF52402">
    <property type="entry name" value="Adenine nucleotide alpha hydrolases-like"/>
    <property type="match status" value="1"/>
</dbReference>
<dbReference type="Gene3D" id="3.40.50.620">
    <property type="entry name" value="HUPs"/>
    <property type="match status" value="1"/>
</dbReference>
<evidence type="ECO:0000256" key="2">
    <source>
        <dbReference type="PIRNR" id="PIRNR006276"/>
    </source>
</evidence>
<protein>
    <recommendedName>
        <fullName evidence="2">Universal stress protein</fullName>
    </recommendedName>
</protein>
<dbReference type="PRINTS" id="PR01438">
    <property type="entry name" value="UNVRSLSTRESS"/>
</dbReference>
<evidence type="ECO:0000256" key="1">
    <source>
        <dbReference type="ARBA" id="ARBA00008791"/>
    </source>
</evidence>
<organism evidence="4 5">
    <name type="scientific">Sedimenticola thiotaurini</name>
    <dbReference type="NCBI Taxonomy" id="1543721"/>
    <lineage>
        <taxon>Bacteria</taxon>
        <taxon>Pseudomonadati</taxon>
        <taxon>Pseudomonadota</taxon>
        <taxon>Gammaproteobacteria</taxon>
        <taxon>Chromatiales</taxon>
        <taxon>Sedimenticolaceae</taxon>
        <taxon>Sedimenticola</taxon>
    </lineage>
</organism>
<sequence length="159" mass="17767">MSIPTFKTILYATDQGKHMRPVFRHAISLAQHYQAKIIMLHVAEPIGNTGMAVLELYVPEMSEDFEHEELKSILGRMEQRLEKFYIEELGKDSDLVSDVTVVTGRPADEINKYAAAHDVDLIVMGTHTNDSFGASLLGSTARKLINMTDRPVLIVPVKS</sequence>
<evidence type="ECO:0000313" key="4">
    <source>
        <dbReference type="EMBL" id="AKH21137.1"/>
    </source>
</evidence>
<dbReference type="OrthoDB" id="6117544at2"/>
<keyword evidence="2" id="KW-0963">Cytoplasm</keyword>
<dbReference type="EMBL" id="CP011412">
    <property type="protein sequence ID" value="AKH21137.1"/>
    <property type="molecule type" value="Genomic_DNA"/>
</dbReference>